<dbReference type="EMBL" id="LAZR01044746">
    <property type="protein sequence ID" value="KKL03893.1"/>
    <property type="molecule type" value="Genomic_DNA"/>
</dbReference>
<proteinExistence type="predicted"/>
<evidence type="ECO:0000313" key="1">
    <source>
        <dbReference type="EMBL" id="KKL03893.1"/>
    </source>
</evidence>
<comment type="caution">
    <text evidence="1">The sequence shown here is derived from an EMBL/GenBank/DDBJ whole genome shotgun (WGS) entry which is preliminary data.</text>
</comment>
<accession>A0A0F9CVI5</accession>
<reference evidence="1" key="1">
    <citation type="journal article" date="2015" name="Nature">
        <title>Complex archaea that bridge the gap between prokaryotes and eukaryotes.</title>
        <authorList>
            <person name="Spang A."/>
            <person name="Saw J.H."/>
            <person name="Jorgensen S.L."/>
            <person name="Zaremba-Niedzwiedzka K."/>
            <person name="Martijn J."/>
            <person name="Lind A.E."/>
            <person name="van Eijk R."/>
            <person name="Schleper C."/>
            <person name="Guy L."/>
            <person name="Ettema T.J."/>
        </authorList>
    </citation>
    <scope>NUCLEOTIDE SEQUENCE</scope>
</reference>
<organism evidence="1">
    <name type="scientific">marine sediment metagenome</name>
    <dbReference type="NCBI Taxonomy" id="412755"/>
    <lineage>
        <taxon>unclassified sequences</taxon>
        <taxon>metagenomes</taxon>
        <taxon>ecological metagenomes</taxon>
    </lineage>
</organism>
<gene>
    <name evidence="1" type="ORF">LCGC14_2621560</name>
</gene>
<dbReference type="AlphaFoldDB" id="A0A0F9CVI5"/>
<protein>
    <submittedName>
        <fullName evidence="1">Uncharacterized protein</fullName>
    </submittedName>
</protein>
<sequence>MLDFANQIGVNRSIFSKNQELRNIVTTVNNIKQHGNPSIEPKQALTINTIKIKQDVIKI</sequence>
<name>A0A0F9CVI5_9ZZZZ</name>